<feature type="compositionally biased region" description="Pro residues" evidence="1">
    <location>
        <begin position="39"/>
        <end position="51"/>
    </location>
</feature>
<keyword evidence="3" id="KW-1185">Reference proteome</keyword>
<dbReference type="EMBL" id="JAWLNX010000010">
    <property type="protein sequence ID" value="MEB3368977.1"/>
    <property type="molecule type" value="Genomic_DNA"/>
</dbReference>
<gene>
    <name evidence="2" type="ORF">R4I43_16330</name>
</gene>
<proteinExistence type="predicted"/>
<dbReference type="Proteomes" id="UP001327093">
    <property type="component" value="Unassembled WGS sequence"/>
</dbReference>
<protein>
    <recommendedName>
        <fullName evidence="4">NADH:flavin oxidoreductase/NADH oxidase N-terminal domain-containing protein</fullName>
    </recommendedName>
</protein>
<dbReference type="Gene3D" id="3.20.20.70">
    <property type="entry name" value="Aldolase class I"/>
    <property type="match status" value="1"/>
</dbReference>
<feature type="region of interest" description="Disordered" evidence="1">
    <location>
        <begin position="1"/>
        <end position="51"/>
    </location>
</feature>
<accession>A0ABU6ABN3</accession>
<dbReference type="RefSeq" id="WP_324266473.1">
    <property type="nucleotide sequence ID" value="NZ_JAWLNX010000010.1"/>
</dbReference>
<evidence type="ECO:0000313" key="3">
    <source>
        <dbReference type="Proteomes" id="UP001327093"/>
    </source>
</evidence>
<comment type="caution">
    <text evidence="2">The sequence shown here is derived from an EMBL/GenBank/DDBJ whole genome shotgun (WGS) entry which is preliminary data.</text>
</comment>
<sequence length="51" mass="5422">MTTAFDPIELGGKRLPNRIAMAPMTRSRAYGPGATRPSSTPPTTPNAPRPD</sequence>
<evidence type="ECO:0000313" key="2">
    <source>
        <dbReference type="EMBL" id="MEB3368977.1"/>
    </source>
</evidence>
<reference evidence="2 3" key="1">
    <citation type="submission" date="2023-10" db="EMBL/GenBank/DDBJ databases">
        <title>Saccharopolyspora sp. nov., isolated from mangrove soil.</title>
        <authorList>
            <person name="Lu Y."/>
            <person name="Liu W."/>
        </authorList>
    </citation>
    <scope>NUCLEOTIDE SEQUENCE [LARGE SCALE GENOMIC DNA]</scope>
    <source>
        <strain evidence="2 3">S2-29</strain>
    </source>
</reference>
<dbReference type="InterPro" id="IPR013785">
    <property type="entry name" value="Aldolase_TIM"/>
</dbReference>
<organism evidence="2 3">
    <name type="scientific">Saccharopolyspora mangrovi</name>
    <dbReference type="NCBI Taxonomy" id="3082379"/>
    <lineage>
        <taxon>Bacteria</taxon>
        <taxon>Bacillati</taxon>
        <taxon>Actinomycetota</taxon>
        <taxon>Actinomycetes</taxon>
        <taxon>Pseudonocardiales</taxon>
        <taxon>Pseudonocardiaceae</taxon>
        <taxon>Saccharopolyspora</taxon>
    </lineage>
</organism>
<dbReference type="SUPFAM" id="SSF51395">
    <property type="entry name" value="FMN-linked oxidoreductases"/>
    <property type="match status" value="1"/>
</dbReference>
<evidence type="ECO:0000256" key="1">
    <source>
        <dbReference type="SAM" id="MobiDB-lite"/>
    </source>
</evidence>
<evidence type="ECO:0008006" key="4">
    <source>
        <dbReference type="Google" id="ProtNLM"/>
    </source>
</evidence>
<name>A0ABU6ABN3_9PSEU</name>